<dbReference type="InterPro" id="IPR010846">
    <property type="entry name" value="AmiA-like"/>
</dbReference>
<dbReference type="SUPFAM" id="SSF54001">
    <property type="entry name" value="Cysteine proteinases"/>
    <property type="match status" value="1"/>
</dbReference>
<comment type="caution">
    <text evidence="2">The sequence shown here is derived from an EMBL/GenBank/DDBJ whole genome shotgun (WGS) entry which is preliminary data.</text>
</comment>
<protein>
    <submittedName>
        <fullName evidence="2">DUF1460 domain-containing protein</fullName>
    </submittedName>
</protein>
<reference evidence="2" key="1">
    <citation type="submission" date="2020-10" db="EMBL/GenBank/DDBJ databases">
        <authorList>
            <person name="Gilroy R."/>
        </authorList>
    </citation>
    <scope>NUCLEOTIDE SEQUENCE</scope>
    <source>
        <strain evidence="2">15467</strain>
    </source>
</reference>
<gene>
    <name evidence="2" type="ORF">IAC68_02985</name>
</gene>
<keyword evidence="1" id="KW-0732">Signal</keyword>
<organism evidence="2 3">
    <name type="scientific">Candidatus Egerieousia excrementavium</name>
    <dbReference type="NCBI Taxonomy" id="2840778"/>
    <lineage>
        <taxon>Bacteria</taxon>
        <taxon>Pseudomonadati</taxon>
        <taxon>Bacteroidota</taxon>
        <taxon>Bacteroidia</taxon>
        <taxon>Bacteroidales</taxon>
        <taxon>Candidatus Egerieousia</taxon>
    </lineage>
</organism>
<evidence type="ECO:0000313" key="3">
    <source>
        <dbReference type="Proteomes" id="UP000823635"/>
    </source>
</evidence>
<dbReference type="EMBL" id="JADINB010000067">
    <property type="protein sequence ID" value="MBO8428882.1"/>
    <property type="molecule type" value="Genomic_DNA"/>
</dbReference>
<accession>A0A9D9DJ54</accession>
<dbReference type="Gene3D" id="2.30.260.10">
    <property type="entry name" value="putative xylanase like domain"/>
    <property type="match status" value="1"/>
</dbReference>
<name>A0A9D9DJ54_9BACT</name>
<dbReference type="InterPro" id="IPR038765">
    <property type="entry name" value="Papain-like_cys_pep_sf"/>
</dbReference>
<dbReference type="Proteomes" id="UP000823635">
    <property type="component" value="Unassembled WGS sequence"/>
</dbReference>
<sequence length="284" mass="31975">MKHIFRLFTVTLALLCLAILPAAAASAQDNGERAEYSRIMGELVKIKEQPTVEVMLKAALLRQGTRYVAGTLEVEPEQLVVKLKETDCILYVESCLALALTAQSSDTSYAAFCDNIRKLRYRDGKIDGYPSRIHYTSEWILQAEKNGYVKEMSKEIAGTPLNQKFSFMSKHADRYKQLASAPAEELLKISEMETELNSHKYWYIPKEDIEKYASKIKAGDIVGFCTSNEGLDLSHVGIVVWLNGKLTFIHASMGAMKVWIEPRTLQEYANSIKSNVGVRIIRVL</sequence>
<proteinExistence type="predicted"/>
<dbReference type="AlphaFoldDB" id="A0A9D9DJ54"/>
<evidence type="ECO:0000256" key="1">
    <source>
        <dbReference type="SAM" id="SignalP"/>
    </source>
</evidence>
<reference evidence="2" key="2">
    <citation type="journal article" date="2021" name="PeerJ">
        <title>Extensive microbial diversity within the chicken gut microbiome revealed by metagenomics and culture.</title>
        <authorList>
            <person name="Gilroy R."/>
            <person name="Ravi A."/>
            <person name="Getino M."/>
            <person name="Pursley I."/>
            <person name="Horton D.L."/>
            <person name="Alikhan N.F."/>
            <person name="Baker D."/>
            <person name="Gharbi K."/>
            <person name="Hall N."/>
            <person name="Watson M."/>
            <person name="Adriaenssens E.M."/>
            <person name="Foster-Nyarko E."/>
            <person name="Jarju S."/>
            <person name="Secka A."/>
            <person name="Antonio M."/>
            <person name="Oren A."/>
            <person name="Chaudhuri R.R."/>
            <person name="La Ragione R."/>
            <person name="Hildebrand F."/>
            <person name="Pallen M.J."/>
        </authorList>
    </citation>
    <scope>NUCLEOTIDE SEQUENCE</scope>
    <source>
        <strain evidence="2">15467</strain>
    </source>
</reference>
<evidence type="ECO:0000313" key="2">
    <source>
        <dbReference type="EMBL" id="MBO8428882.1"/>
    </source>
</evidence>
<feature type="signal peptide" evidence="1">
    <location>
        <begin position="1"/>
        <end position="27"/>
    </location>
</feature>
<feature type="chain" id="PRO_5038411554" evidence="1">
    <location>
        <begin position="28"/>
        <end position="284"/>
    </location>
</feature>
<dbReference type="Gene3D" id="1.10.3670.10">
    <property type="entry name" value="Putative xylanase like domain"/>
    <property type="match status" value="1"/>
</dbReference>
<dbReference type="Pfam" id="PF07313">
    <property type="entry name" value="AmiA-like"/>
    <property type="match status" value="1"/>
</dbReference>